<dbReference type="InterPro" id="IPR003111">
    <property type="entry name" value="Lon_prtase_N"/>
</dbReference>
<keyword evidence="2" id="KW-0378">Hydrolase</keyword>
<dbReference type="EMBL" id="GBEZ01004012">
    <property type="protein sequence ID" value="JAC81167.1"/>
    <property type="molecule type" value="Transcribed_RNA"/>
</dbReference>
<dbReference type="GO" id="GO:0006508">
    <property type="term" value="P:proteolysis"/>
    <property type="evidence" value="ECO:0007669"/>
    <property type="project" value="UniProtKB-KW"/>
</dbReference>
<evidence type="ECO:0000313" key="2">
    <source>
        <dbReference type="EMBL" id="JAC81167.1"/>
    </source>
</evidence>
<dbReference type="PROSITE" id="PS51787">
    <property type="entry name" value="LON_N"/>
    <property type="match status" value="1"/>
</dbReference>
<feature type="domain" description="Lon N-terminal" evidence="1">
    <location>
        <begin position="77"/>
        <end position="315"/>
    </location>
</feature>
<protein>
    <submittedName>
        <fullName evidence="2">Atp-dependent protease la domain-containing protein</fullName>
    </submittedName>
</protein>
<dbReference type="PANTHER" id="PTHR46732">
    <property type="entry name" value="ATP-DEPENDENT PROTEASE LA (LON) DOMAIN PROTEIN"/>
    <property type="match status" value="1"/>
</dbReference>
<dbReference type="Pfam" id="PF02190">
    <property type="entry name" value="LON_substr_bdg"/>
    <property type="match status" value="1"/>
</dbReference>
<dbReference type="Gene3D" id="2.30.130.40">
    <property type="entry name" value="LON domain-like"/>
    <property type="match status" value="1"/>
</dbReference>
<dbReference type="GO" id="GO:0008233">
    <property type="term" value="F:peptidase activity"/>
    <property type="evidence" value="ECO:0007669"/>
    <property type="project" value="UniProtKB-KW"/>
</dbReference>
<dbReference type="SUPFAM" id="SSF88697">
    <property type="entry name" value="PUA domain-like"/>
    <property type="match status" value="1"/>
</dbReference>
<gene>
    <name evidence="2" type="ORF">TSPGSL018_8540</name>
</gene>
<sequence length="328" mass="36339">MNFSQSTFVQRQPRIPCRVSFETCPCQLRKSFPSRYRFGGLRSAFTRANSGGESESHLGLVFSPLDQVWLDAADTKLGLLPFPPDEVLLPGMEKIIHLYEARYLSLLEAAVRRNDNIFLHTLVFPARSPREEFGSPIPGAFVEGDFALAGSTLVQIRDIERQDIGAMVTIRGEGRACLAHLHSAYPYISGSIDPLLDMPPRNHSEVLSSMEKLLDILESVSDMSERLRSNSADAPPNAIERALAWVNNHSEIQITGCADPAVERAARLSYAALQDISPMSELERMKLVRARLSAIETQDTLERLEIATAMMSEVRSMLAAKLAIEALA</sequence>
<reference evidence="2" key="1">
    <citation type="submission" date="2014-05" db="EMBL/GenBank/DDBJ databases">
        <title>The transcriptome of the halophilic microalga Tetraselmis sp. GSL018 isolated from the Great Salt Lake, Utah.</title>
        <authorList>
            <person name="Jinkerson R.E."/>
            <person name="D'Adamo S."/>
            <person name="Posewitz M.C."/>
        </authorList>
    </citation>
    <scope>NUCLEOTIDE SEQUENCE</scope>
    <source>
        <strain evidence="2">GSL018</strain>
    </source>
</reference>
<proteinExistence type="predicted"/>
<evidence type="ECO:0000259" key="1">
    <source>
        <dbReference type="PROSITE" id="PS51787"/>
    </source>
</evidence>
<accession>A0A061S7Q2</accession>
<dbReference type="AlphaFoldDB" id="A0A061S7Q2"/>
<organism evidence="2">
    <name type="scientific">Tetraselmis sp. GSL018</name>
    <dbReference type="NCBI Taxonomy" id="582737"/>
    <lineage>
        <taxon>Eukaryota</taxon>
        <taxon>Viridiplantae</taxon>
        <taxon>Chlorophyta</taxon>
        <taxon>core chlorophytes</taxon>
        <taxon>Chlorodendrophyceae</taxon>
        <taxon>Chlorodendrales</taxon>
        <taxon>Chlorodendraceae</taxon>
        <taxon>Tetraselmis</taxon>
    </lineage>
</organism>
<dbReference type="PANTHER" id="PTHR46732:SF5">
    <property type="entry name" value="ATP-DEPENDENT PROTEASE LA (LON) DOMAIN PROTEIN"/>
    <property type="match status" value="1"/>
</dbReference>
<dbReference type="InterPro" id="IPR015947">
    <property type="entry name" value="PUA-like_sf"/>
</dbReference>
<keyword evidence="2" id="KW-0645">Protease</keyword>
<dbReference type="InterPro" id="IPR046336">
    <property type="entry name" value="Lon_prtase_N_sf"/>
</dbReference>
<name>A0A061S7Q2_9CHLO</name>